<dbReference type="InParanoid" id="A0A1V9XWH2"/>
<feature type="region of interest" description="Disordered" evidence="1">
    <location>
        <begin position="1"/>
        <end position="20"/>
    </location>
</feature>
<comment type="caution">
    <text evidence="2">The sequence shown here is derived from an EMBL/GenBank/DDBJ whole genome shotgun (WGS) entry which is preliminary data.</text>
</comment>
<evidence type="ECO:0000313" key="3">
    <source>
        <dbReference type="Proteomes" id="UP000192247"/>
    </source>
</evidence>
<name>A0A1V9XWH2_9ACAR</name>
<evidence type="ECO:0000313" key="2">
    <source>
        <dbReference type="EMBL" id="OQR77791.1"/>
    </source>
</evidence>
<keyword evidence="3" id="KW-1185">Reference proteome</keyword>
<sequence>MDADYDFERRRIQNGSDMTQRQEVRYADVQTHAPIKGRLGAKTVFAALASFHPRVRGYYAPAQSLKP</sequence>
<dbReference type="EMBL" id="MNPL01003058">
    <property type="protein sequence ID" value="OQR77791.1"/>
    <property type="molecule type" value="Genomic_DNA"/>
</dbReference>
<proteinExistence type="predicted"/>
<organism evidence="2 3">
    <name type="scientific">Tropilaelaps mercedesae</name>
    <dbReference type="NCBI Taxonomy" id="418985"/>
    <lineage>
        <taxon>Eukaryota</taxon>
        <taxon>Metazoa</taxon>
        <taxon>Ecdysozoa</taxon>
        <taxon>Arthropoda</taxon>
        <taxon>Chelicerata</taxon>
        <taxon>Arachnida</taxon>
        <taxon>Acari</taxon>
        <taxon>Parasitiformes</taxon>
        <taxon>Mesostigmata</taxon>
        <taxon>Gamasina</taxon>
        <taxon>Dermanyssoidea</taxon>
        <taxon>Laelapidae</taxon>
        <taxon>Tropilaelaps</taxon>
    </lineage>
</organism>
<feature type="compositionally biased region" description="Basic and acidic residues" evidence="1">
    <location>
        <begin position="1"/>
        <end position="11"/>
    </location>
</feature>
<gene>
    <name evidence="2" type="ORF">BIW11_06838</name>
</gene>
<accession>A0A1V9XWH2</accession>
<evidence type="ECO:0000256" key="1">
    <source>
        <dbReference type="SAM" id="MobiDB-lite"/>
    </source>
</evidence>
<dbReference type="Proteomes" id="UP000192247">
    <property type="component" value="Unassembled WGS sequence"/>
</dbReference>
<protein>
    <submittedName>
        <fullName evidence="2">Uncharacterized protein</fullName>
    </submittedName>
</protein>
<reference evidence="2 3" key="1">
    <citation type="journal article" date="2017" name="Gigascience">
        <title>Draft genome of the honey bee ectoparasitic mite, Tropilaelaps mercedesae, is shaped by the parasitic life history.</title>
        <authorList>
            <person name="Dong X."/>
            <person name="Armstrong S.D."/>
            <person name="Xia D."/>
            <person name="Makepeace B.L."/>
            <person name="Darby A.C."/>
            <person name="Kadowaki T."/>
        </authorList>
    </citation>
    <scope>NUCLEOTIDE SEQUENCE [LARGE SCALE GENOMIC DNA]</scope>
    <source>
        <strain evidence="2">Wuxi-XJTLU</strain>
    </source>
</reference>
<dbReference type="AlphaFoldDB" id="A0A1V9XWH2"/>